<accession>A0A268P4M1</accession>
<sequence length="72" mass="8346">MSLLTEQEDRIEKLISRQSTENGVDDQVLCFFALFELYLIRALMSPTRSIDQQVDVMNVKQGSKVLAFFIFQ</sequence>
<dbReference type="AlphaFoldDB" id="A0A268P4M1"/>
<comment type="caution">
    <text evidence="1">The sequence shown here is derived from an EMBL/GenBank/DDBJ whole genome shotgun (WGS) entry which is preliminary data.</text>
</comment>
<organism evidence="1 2">
    <name type="scientific">Shouchella clausii</name>
    <name type="common">Alkalihalobacillus clausii</name>
    <dbReference type="NCBI Taxonomy" id="79880"/>
    <lineage>
        <taxon>Bacteria</taxon>
        <taxon>Bacillati</taxon>
        <taxon>Bacillota</taxon>
        <taxon>Bacilli</taxon>
        <taxon>Bacillales</taxon>
        <taxon>Bacillaceae</taxon>
        <taxon>Shouchella</taxon>
    </lineage>
</organism>
<name>A0A268P4M1_SHOCL</name>
<protein>
    <submittedName>
        <fullName evidence="1">Uncharacterized protein</fullName>
    </submittedName>
</protein>
<gene>
    <name evidence="1" type="ORF">CHH72_01695</name>
</gene>
<reference evidence="1 2" key="1">
    <citation type="submission" date="2017-07" db="EMBL/GenBank/DDBJ databases">
        <title>Isolation and whole genome analysis of endospore-forming bacteria from heroin.</title>
        <authorList>
            <person name="Kalinowski J."/>
            <person name="Ahrens B."/>
            <person name="Al-Dilaimi A."/>
            <person name="Winkler A."/>
            <person name="Wibberg D."/>
            <person name="Schleenbecker U."/>
            <person name="Ruckert C."/>
            <person name="Wolfel R."/>
            <person name="Grass G."/>
        </authorList>
    </citation>
    <scope>NUCLEOTIDE SEQUENCE [LARGE SCALE GENOMIC DNA]</scope>
    <source>
        <strain evidence="1 2">7539</strain>
    </source>
</reference>
<dbReference type="EMBL" id="NPCC01000004">
    <property type="protein sequence ID" value="PAE90621.1"/>
    <property type="molecule type" value="Genomic_DNA"/>
</dbReference>
<evidence type="ECO:0000313" key="1">
    <source>
        <dbReference type="EMBL" id="PAE90621.1"/>
    </source>
</evidence>
<proteinExistence type="predicted"/>
<evidence type="ECO:0000313" key="2">
    <source>
        <dbReference type="Proteomes" id="UP000216207"/>
    </source>
</evidence>
<dbReference type="Proteomes" id="UP000216207">
    <property type="component" value="Unassembled WGS sequence"/>
</dbReference>